<dbReference type="PANTHER" id="PTHR11807">
    <property type="entry name" value="ATPASES OF THE PP SUPERFAMILY-RELATED"/>
    <property type="match status" value="1"/>
</dbReference>
<dbReference type="InterPro" id="IPR020554">
    <property type="entry name" value="UPF0021_CS"/>
</dbReference>
<dbReference type="GO" id="GO:0032447">
    <property type="term" value="P:protein urmylation"/>
    <property type="evidence" value="ECO:0007669"/>
    <property type="project" value="UniProtKB-UniRule"/>
</dbReference>
<dbReference type="PANTHER" id="PTHR11807:SF12">
    <property type="entry name" value="CYTOPLASMIC TRNA 2-THIOLATION PROTEIN 1"/>
    <property type="match status" value="1"/>
</dbReference>
<keyword evidence="3 6" id="KW-0808">Transferase</keyword>
<feature type="binding site" evidence="7">
    <location>
        <position position="166"/>
    </location>
    <ligand>
        <name>ATP</name>
        <dbReference type="ChEBI" id="CHEBI:30616"/>
    </ligand>
</feature>
<dbReference type="InterPro" id="IPR056369">
    <property type="entry name" value="CTU1-like_ATP-bd"/>
</dbReference>
<evidence type="ECO:0000256" key="1">
    <source>
        <dbReference type="ARBA" id="ARBA00022490"/>
    </source>
</evidence>
<keyword evidence="7" id="KW-0547">Nucleotide-binding</keyword>
<dbReference type="GO" id="GO:0002143">
    <property type="term" value="P:tRNA wobble position uridine thiolation"/>
    <property type="evidence" value="ECO:0007669"/>
    <property type="project" value="TreeGrafter"/>
</dbReference>
<dbReference type="UniPathway" id="UPA00988"/>
<comment type="similarity">
    <text evidence="6">Belongs to the TtcA family. CTU1/NCS6/ATPBD3 subfamily.</text>
</comment>
<dbReference type="EMBL" id="MBFS01002355">
    <property type="protein sequence ID" value="PVU98644.1"/>
    <property type="molecule type" value="Genomic_DNA"/>
</dbReference>
<gene>
    <name evidence="6" type="primary">NCS6</name>
    <name evidence="6" type="synonym">CTU1</name>
    <name evidence="10" type="ORF">BB560_005625</name>
</gene>
<protein>
    <recommendedName>
        <fullName evidence="6">Cytoplasmic tRNA 2-thiolation protein 1</fullName>
        <ecNumber evidence="6">2.7.7.-</ecNumber>
    </recommendedName>
    <alternativeName>
        <fullName evidence="6">Cytoplasmic tRNA adenylyltransferase 1</fullName>
    </alternativeName>
</protein>
<evidence type="ECO:0000256" key="2">
    <source>
        <dbReference type="ARBA" id="ARBA00022555"/>
    </source>
</evidence>
<comment type="subcellular location">
    <subcellularLocation>
        <location evidence="6">Cytoplasm</location>
    </subcellularLocation>
</comment>
<evidence type="ECO:0000259" key="9">
    <source>
        <dbReference type="Pfam" id="PF16503"/>
    </source>
</evidence>
<feature type="binding site" evidence="7">
    <location>
        <position position="88"/>
    </location>
    <ligand>
        <name>ATP</name>
        <dbReference type="ChEBI" id="CHEBI:30616"/>
    </ligand>
</feature>
<evidence type="ECO:0000313" key="10">
    <source>
        <dbReference type="EMBL" id="PVU98644.1"/>
    </source>
</evidence>
<dbReference type="GO" id="GO:0005524">
    <property type="term" value="F:ATP binding"/>
    <property type="evidence" value="ECO:0007669"/>
    <property type="project" value="UniProtKB-KW"/>
</dbReference>
<evidence type="ECO:0000256" key="3">
    <source>
        <dbReference type="ARBA" id="ARBA00022679"/>
    </source>
</evidence>
<dbReference type="EC" id="2.7.7.-" evidence="6"/>
<dbReference type="SUPFAM" id="SSF52402">
    <property type="entry name" value="Adenine nucleotide alpha hydrolases-like"/>
    <property type="match status" value="1"/>
</dbReference>
<dbReference type="Pfam" id="PF01171">
    <property type="entry name" value="ATP_bind_3"/>
    <property type="match status" value="1"/>
</dbReference>
<dbReference type="InterPro" id="IPR032442">
    <property type="entry name" value="CTU1_C"/>
</dbReference>
<keyword evidence="4 6" id="KW-0819">tRNA processing</keyword>
<sequence>MAKNCVLCNKEKAILKRPKTLQAICKTCFFTVFELEIHNTITESKLFNRGDRVVIGASGGKDSTVLAYIMKTLNERHDYGLELILLSIDEGIKGYRDDSLETVKRNKEQYDMELKILSYKDLYGWSMDEIVKAVGKKNNCTFCGVFRRQALDRGALLLKAHHVVTGHNADDIAETILMNILRGDIARLSRCTDIMSSNDKLIKRSKPFKYTYEKEIVMYAYFKQLDYFSTECTYSPNAYRGYARIFLKNLEAIQPSSILDIIYSGEQLVLNSTVKLPKQSSCTKCGYMSSNSLCKACVLLEGLNSGSANQSLYKPVSSINEIKEISISDPDHNPNQNLDFTAHFDILRAAVEKSRSPNLDNHLSCTTHCGNQSCSCSH</sequence>
<evidence type="ECO:0000256" key="6">
    <source>
        <dbReference type="HAMAP-Rule" id="MF_03053"/>
    </source>
</evidence>
<dbReference type="GO" id="GO:0000049">
    <property type="term" value="F:tRNA binding"/>
    <property type="evidence" value="ECO:0007669"/>
    <property type="project" value="UniProtKB-UniRule"/>
</dbReference>
<keyword evidence="1 6" id="KW-0963">Cytoplasm</keyword>
<proteinExistence type="inferred from homology"/>
<dbReference type="AlphaFoldDB" id="A0A2T9Z284"/>
<reference evidence="10 11" key="1">
    <citation type="journal article" date="2018" name="MBio">
        <title>Comparative Genomics Reveals the Core Gene Toolbox for the Fungus-Insect Symbiosis.</title>
        <authorList>
            <person name="Wang Y."/>
            <person name="Stata M."/>
            <person name="Wang W."/>
            <person name="Stajich J.E."/>
            <person name="White M.M."/>
            <person name="Moncalvo J.M."/>
        </authorList>
    </citation>
    <scope>NUCLEOTIDE SEQUENCE [LARGE SCALE GENOMIC DNA]</scope>
    <source>
        <strain evidence="10 11">SC-DP-2</strain>
    </source>
</reference>
<feature type="binding site" evidence="7">
    <location>
        <position position="62"/>
    </location>
    <ligand>
        <name>ATP</name>
        <dbReference type="ChEBI" id="CHEBI:30616"/>
    </ligand>
</feature>
<evidence type="ECO:0000259" key="8">
    <source>
        <dbReference type="Pfam" id="PF01171"/>
    </source>
</evidence>
<evidence type="ECO:0000256" key="4">
    <source>
        <dbReference type="ARBA" id="ARBA00022694"/>
    </source>
</evidence>
<keyword evidence="7" id="KW-0067">ATP-binding</keyword>
<dbReference type="PIRSF" id="PIRSF004976">
    <property type="entry name" value="ATPase_YdaO"/>
    <property type="match status" value="1"/>
</dbReference>
<dbReference type="InterPro" id="IPR035107">
    <property type="entry name" value="tRNA_thiolation_TtcA_Ctu1"/>
</dbReference>
<accession>A0A2T9Z284</accession>
<dbReference type="CDD" id="cd01713">
    <property type="entry name" value="CTU1-like"/>
    <property type="match status" value="1"/>
</dbReference>
<feature type="domain" description="Cytoplasmic tRNA 2-thiolation protein 1 C-terminal" evidence="9">
    <location>
        <begin position="281"/>
        <end position="309"/>
    </location>
</feature>
<comment type="pathway">
    <text evidence="6">tRNA modification; 5-methoxycarbonylmethyl-2-thiouridine-tRNA biosynthesis.</text>
</comment>
<organism evidence="10 11">
    <name type="scientific">Smittium megazygosporum</name>
    <dbReference type="NCBI Taxonomy" id="133381"/>
    <lineage>
        <taxon>Eukaryota</taxon>
        <taxon>Fungi</taxon>
        <taxon>Fungi incertae sedis</taxon>
        <taxon>Zoopagomycota</taxon>
        <taxon>Kickxellomycotina</taxon>
        <taxon>Harpellomycetes</taxon>
        <taxon>Harpellales</taxon>
        <taxon>Legeriomycetaceae</taxon>
        <taxon>Smittium</taxon>
    </lineage>
</organism>
<evidence type="ECO:0000313" key="11">
    <source>
        <dbReference type="Proteomes" id="UP000245609"/>
    </source>
</evidence>
<dbReference type="GO" id="GO:0016779">
    <property type="term" value="F:nucleotidyltransferase activity"/>
    <property type="evidence" value="ECO:0007669"/>
    <property type="project" value="UniProtKB-UniRule"/>
</dbReference>
<evidence type="ECO:0000256" key="7">
    <source>
        <dbReference type="PIRSR" id="PIRSR004976-51"/>
    </source>
</evidence>
<comment type="function">
    <text evidence="6">Plays a central role in 2-thiolation of mcm(5)S(2)U at tRNA wobble positions of tRNA(Lys), tRNA(Glu) and tRNA(Gln). Directly binds tRNAs and probably acts by catalyzing adenylation of tRNAs, an intermediate required for 2-thiolation. It is unclear whether it acts as a sulfurtransferase that transfers sulfur from thiocarboxylated URM1 onto the uridine of tRNAs at wobble position. Prior mcm(5) tRNA modification by the elongator complex is required for 2-thiolation. May also be involved in protein urmylation.</text>
</comment>
<dbReference type="FunFam" id="3.40.50.620:FF:000054">
    <property type="entry name" value="Cytoplasmic tRNA 2-thiolation protein 1"/>
    <property type="match status" value="1"/>
</dbReference>
<dbReference type="STRING" id="133381.A0A2T9Z284"/>
<comment type="caution">
    <text evidence="10">The sequence shown here is derived from an EMBL/GenBank/DDBJ whole genome shotgun (WGS) entry which is preliminary data.</text>
</comment>
<feature type="binding site" evidence="7">
    <location>
        <begin position="56"/>
        <end position="58"/>
    </location>
    <ligand>
        <name>ATP</name>
        <dbReference type="ChEBI" id="CHEBI:30616"/>
    </ligand>
</feature>
<keyword evidence="2 6" id="KW-0820">tRNA-binding</keyword>
<feature type="domain" description="tRNA(Ile)-lysidine/2-thiocytidine synthase N-terminal" evidence="8">
    <location>
        <begin position="53"/>
        <end position="237"/>
    </location>
</feature>
<keyword evidence="5 6" id="KW-0694">RNA-binding</keyword>
<evidence type="ECO:0000256" key="5">
    <source>
        <dbReference type="ARBA" id="ARBA00022884"/>
    </source>
</evidence>
<dbReference type="InterPro" id="IPR000541">
    <property type="entry name" value="Ncs6/Tuc1/Ctu1"/>
</dbReference>
<feature type="binding site" evidence="7">
    <location>
        <position position="171"/>
    </location>
    <ligand>
        <name>ATP</name>
        <dbReference type="ChEBI" id="CHEBI:30616"/>
    </ligand>
</feature>
<name>A0A2T9Z284_9FUNG</name>
<dbReference type="GO" id="GO:0002144">
    <property type="term" value="C:cytosolic tRNA wobble base thiouridylase complex"/>
    <property type="evidence" value="ECO:0007669"/>
    <property type="project" value="TreeGrafter"/>
</dbReference>
<dbReference type="NCBIfam" id="TIGR00269">
    <property type="entry name" value="TIGR00269 family protein"/>
    <property type="match status" value="1"/>
</dbReference>
<dbReference type="PROSITE" id="PS01263">
    <property type="entry name" value="UPF0021"/>
    <property type="match status" value="1"/>
</dbReference>
<dbReference type="GO" id="GO:0005739">
    <property type="term" value="C:mitochondrion"/>
    <property type="evidence" value="ECO:0007669"/>
    <property type="project" value="TreeGrafter"/>
</dbReference>
<dbReference type="InterPro" id="IPR011063">
    <property type="entry name" value="TilS/TtcA_N"/>
</dbReference>
<keyword evidence="11" id="KW-1185">Reference proteome</keyword>
<dbReference type="InterPro" id="IPR014729">
    <property type="entry name" value="Rossmann-like_a/b/a_fold"/>
</dbReference>
<dbReference type="Proteomes" id="UP000245609">
    <property type="component" value="Unassembled WGS sequence"/>
</dbReference>
<dbReference type="HAMAP" id="MF_03053">
    <property type="entry name" value="CTU1"/>
    <property type="match status" value="1"/>
</dbReference>
<dbReference type="Gene3D" id="3.40.50.620">
    <property type="entry name" value="HUPs"/>
    <property type="match status" value="1"/>
</dbReference>
<dbReference type="Pfam" id="PF16503">
    <property type="entry name" value="zn-ribbon_14"/>
    <property type="match status" value="1"/>
</dbReference>
<dbReference type="OrthoDB" id="198857at2759"/>